<dbReference type="PANTHER" id="PTHR43479">
    <property type="entry name" value="ACREF/ENVCD OPERON REPRESSOR-RELATED"/>
    <property type="match status" value="1"/>
</dbReference>
<evidence type="ECO:0000313" key="5">
    <source>
        <dbReference type="Proteomes" id="UP001172082"/>
    </source>
</evidence>
<feature type="domain" description="HTH tetR-type" evidence="3">
    <location>
        <begin position="1"/>
        <end position="61"/>
    </location>
</feature>
<dbReference type="PANTHER" id="PTHR43479:SF12">
    <property type="entry name" value="TRANSCRIPTIONAL REGULATORY PROTEIN"/>
    <property type="match status" value="1"/>
</dbReference>
<dbReference type="Pfam" id="PF13972">
    <property type="entry name" value="TetR"/>
    <property type="match status" value="1"/>
</dbReference>
<dbReference type="InterPro" id="IPR001647">
    <property type="entry name" value="HTH_TetR"/>
</dbReference>
<proteinExistence type="predicted"/>
<accession>A0ABT8KN37</accession>
<name>A0ABT8KN37_9BACT</name>
<evidence type="ECO:0000313" key="4">
    <source>
        <dbReference type="EMBL" id="MDN5202150.1"/>
    </source>
</evidence>
<dbReference type="InterPro" id="IPR050624">
    <property type="entry name" value="HTH-type_Tx_Regulator"/>
</dbReference>
<dbReference type="SUPFAM" id="SSF46689">
    <property type="entry name" value="Homeodomain-like"/>
    <property type="match status" value="1"/>
</dbReference>
<dbReference type="PRINTS" id="PR00455">
    <property type="entry name" value="HTHTETR"/>
</dbReference>
<evidence type="ECO:0000256" key="1">
    <source>
        <dbReference type="ARBA" id="ARBA00023125"/>
    </source>
</evidence>
<organism evidence="4 5">
    <name type="scientific">Splendidivirga corallicola</name>
    <dbReference type="NCBI Taxonomy" id="3051826"/>
    <lineage>
        <taxon>Bacteria</taxon>
        <taxon>Pseudomonadati</taxon>
        <taxon>Bacteroidota</taxon>
        <taxon>Cytophagia</taxon>
        <taxon>Cytophagales</taxon>
        <taxon>Splendidivirgaceae</taxon>
        <taxon>Splendidivirga</taxon>
    </lineage>
</organism>
<dbReference type="RefSeq" id="WP_346752176.1">
    <property type="nucleotide sequence ID" value="NZ_JAUJEA010000004.1"/>
</dbReference>
<sequence>MTTKEKIVETAIELYNQKGVNNVTSRHIAQQIGISHGNLEYHFKNKEELIRAIYEQMRNEMSVAYTLDDVQNVSLIHFHQLLLRLESFQHRYKFFNLDVLEISRKFPKVNKLISKTLRFRKDQIQTIFNQFVEQGLLKSEENKGDYLRLQHNIRIIITFWLAQKEVVTSFSFGKEGEMSRHIWGLLVPFMTSKGKEIFHDLMKQINNSELKQSSSNEIQDAI</sequence>
<dbReference type="EMBL" id="JAUJEA010000004">
    <property type="protein sequence ID" value="MDN5202150.1"/>
    <property type="molecule type" value="Genomic_DNA"/>
</dbReference>
<keyword evidence="5" id="KW-1185">Reference proteome</keyword>
<evidence type="ECO:0000256" key="2">
    <source>
        <dbReference type="PROSITE-ProRule" id="PRU00335"/>
    </source>
</evidence>
<gene>
    <name evidence="4" type="ORF">QQ008_12270</name>
</gene>
<keyword evidence="1 2" id="KW-0238">DNA-binding</keyword>
<dbReference type="Proteomes" id="UP001172082">
    <property type="component" value="Unassembled WGS sequence"/>
</dbReference>
<evidence type="ECO:0000259" key="3">
    <source>
        <dbReference type="PROSITE" id="PS50977"/>
    </source>
</evidence>
<comment type="caution">
    <text evidence="4">The sequence shown here is derived from an EMBL/GenBank/DDBJ whole genome shotgun (WGS) entry which is preliminary data.</text>
</comment>
<reference evidence="4" key="1">
    <citation type="submission" date="2023-06" db="EMBL/GenBank/DDBJ databases">
        <title>Genomic of Parafulvivirga corallium.</title>
        <authorList>
            <person name="Wang G."/>
        </authorList>
    </citation>
    <scope>NUCLEOTIDE SEQUENCE</scope>
    <source>
        <strain evidence="4">BMA10</strain>
    </source>
</reference>
<protein>
    <submittedName>
        <fullName evidence="4">TetR/AcrR family transcriptional regulator</fullName>
    </submittedName>
</protein>
<dbReference type="Pfam" id="PF00440">
    <property type="entry name" value="TetR_N"/>
    <property type="match status" value="1"/>
</dbReference>
<feature type="DNA-binding region" description="H-T-H motif" evidence="2">
    <location>
        <begin position="24"/>
        <end position="43"/>
    </location>
</feature>
<dbReference type="InterPro" id="IPR009057">
    <property type="entry name" value="Homeodomain-like_sf"/>
</dbReference>
<dbReference type="InterPro" id="IPR025722">
    <property type="entry name" value="TetR"/>
</dbReference>
<dbReference type="PROSITE" id="PS50977">
    <property type="entry name" value="HTH_TETR_2"/>
    <property type="match status" value="1"/>
</dbReference>
<dbReference type="Gene3D" id="1.10.357.10">
    <property type="entry name" value="Tetracycline Repressor, domain 2"/>
    <property type="match status" value="1"/>
</dbReference>